<protein>
    <submittedName>
        <fullName evidence="3">Flagellar brake domain-containing protein</fullName>
    </submittedName>
</protein>
<dbReference type="Pfam" id="PF12945">
    <property type="entry name" value="PilZNR"/>
    <property type="match status" value="1"/>
</dbReference>
<comment type="caution">
    <text evidence="3">The sequence shown here is derived from an EMBL/GenBank/DDBJ whole genome shotgun (WGS) entry which is preliminary data.</text>
</comment>
<organism evidence="3">
    <name type="scientific">Neobacillus citreus</name>
    <dbReference type="NCBI Taxonomy" id="2833578"/>
    <lineage>
        <taxon>Bacteria</taxon>
        <taxon>Bacillati</taxon>
        <taxon>Bacillota</taxon>
        <taxon>Bacilli</taxon>
        <taxon>Bacillales</taxon>
        <taxon>Bacillaceae</taxon>
        <taxon>Neobacillus</taxon>
    </lineage>
</organism>
<dbReference type="GO" id="GO:0035438">
    <property type="term" value="F:cyclic-di-GMP binding"/>
    <property type="evidence" value="ECO:0007669"/>
    <property type="project" value="InterPro"/>
</dbReference>
<feature type="domain" description="PilZ" evidence="1">
    <location>
        <begin position="94"/>
        <end position="196"/>
    </location>
</feature>
<reference evidence="3" key="1">
    <citation type="submission" date="2021-05" db="EMBL/GenBank/DDBJ databases">
        <title>Novel Bacillus species.</title>
        <authorList>
            <person name="Liu G."/>
        </authorList>
    </citation>
    <scope>NUCLEOTIDE SEQUENCE</scope>
    <source>
        <strain evidence="3 5">FJAT-50051</strain>
    </source>
</reference>
<keyword evidence="3" id="KW-0969">Cilium</keyword>
<dbReference type="InterPro" id="IPR009875">
    <property type="entry name" value="PilZ_domain"/>
</dbReference>
<feature type="domain" description="Type III secretion system flagellar brake protein YcgR PilZN" evidence="2">
    <location>
        <begin position="4"/>
        <end position="85"/>
    </location>
</feature>
<accession>A0A942SUW3</accession>
<evidence type="ECO:0000313" key="5">
    <source>
        <dbReference type="Proteomes" id="UP000677265"/>
    </source>
</evidence>
<name>A0A942SUW3_9BACI</name>
<dbReference type="EMBL" id="JAGYPE020000025">
    <property type="protein sequence ID" value="MCH6266832.1"/>
    <property type="molecule type" value="Genomic_DNA"/>
</dbReference>
<evidence type="ECO:0000313" key="3">
    <source>
        <dbReference type="EMBL" id="MBS4180317.1"/>
    </source>
</evidence>
<dbReference type="Pfam" id="PF07238">
    <property type="entry name" value="PilZ"/>
    <property type="match status" value="1"/>
</dbReference>
<keyword evidence="3" id="KW-0966">Cell projection</keyword>
<sequence length="205" mass="24088">MYPKVNQNIVIDFYDQDQTFRSIVAEVEDEEILIGFPADDRVKEYFKNGTKFAISYVINENKYSFQTEVLGRKRDTISMYRVAKPVENQIFRVQHRENFRVNANLQLVINDIQLYTINISVGGFLFSCGDEFRFREGDVVEGTLFLPVQLTKDPEPISFQAQILRINSQNGNRKNIGAKYIRLADRDESKIMRYCFDKQKQNRMK</sequence>
<keyword evidence="3" id="KW-0282">Flagellum</keyword>
<evidence type="ECO:0000259" key="2">
    <source>
        <dbReference type="Pfam" id="PF12945"/>
    </source>
</evidence>
<evidence type="ECO:0000313" key="4">
    <source>
        <dbReference type="EMBL" id="MCH6266832.1"/>
    </source>
</evidence>
<proteinExistence type="predicted"/>
<gene>
    <name evidence="4" type="ORF">KHB02_014985</name>
    <name evidence="3" type="ORF">KHB02_02820</name>
</gene>
<dbReference type="RefSeq" id="WP_213140314.1">
    <property type="nucleotide sequence ID" value="NZ_JAGYPE020000025.1"/>
</dbReference>
<evidence type="ECO:0000259" key="1">
    <source>
        <dbReference type="Pfam" id="PF07238"/>
    </source>
</evidence>
<dbReference type="EMBL" id="JAGYPE010000001">
    <property type="protein sequence ID" value="MBS4180317.1"/>
    <property type="molecule type" value="Genomic_DNA"/>
</dbReference>
<dbReference type="Proteomes" id="UP000677265">
    <property type="component" value="Unassembled WGS sequence"/>
</dbReference>
<dbReference type="Gene3D" id="2.40.10.220">
    <property type="entry name" value="predicted glycosyltransferase like domains"/>
    <property type="match status" value="1"/>
</dbReference>
<keyword evidence="5" id="KW-1185">Reference proteome</keyword>
<dbReference type="InterPro" id="IPR009926">
    <property type="entry name" value="T3SS_YcgR_PilZN"/>
</dbReference>
<dbReference type="AlphaFoldDB" id="A0A942SUW3"/>